<dbReference type="AlphaFoldDB" id="A0A7R8CCK7"/>
<dbReference type="Proteomes" id="UP000675881">
    <property type="component" value="Chromosome 1"/>
</dbReference>
<gene>
    <name evidence="1" type="ORF">LSAA_514</name>
</gene>
<name>A0A7R8CCK7_LEPSM</name>
<organism evidence="1 2">
    <name type="scientific">Lepeophtheirus salmonis</name>
    <name type="common">Salmon louse</name>
    <name type="synonym">Caligus salmonis</name>
    <dbReference type="NCBI Taxonomy" id="72036"/>
    <lineage>
        <taxon>Eukaryota</taxon>
        <taxon>Metazoa</taxon>
        <taxon>Ecdysozoa</taxon>
        <taxon>Arthropoda</taxon>
        <taxon>Crustacea</taxon>
        <taxon>Multicrustacea</taxon>
        <taxon>Hexanauplia</taxon>
        <taxon>Copepoda</taxon>
        <taxon>Siphonostomatoida</taxon>
        <taxon>Caligidae</taxon>
        <taxon>Lepeophtheirus</taxon>
    </lineage>
</organism>
<keyword evidence="2" id="KW-1185">Reference proteome</keyword>
<dbReference type="EMBL" id="HG994580">
    <property type="protein sequence ID" value="CAF2772107.1"/>
    <property type="molecule type" value="Genomic_DNA"/>
</dbReference>
<proteinExistence type="predicted"/>
<reference evidence="1" key="1">
    <citation type="submission" date="2021-02" db="EMBL/GenBank/DDBJ databases">
        <authorList>
            <person name="Bekaert M."/>
        </authorList>
    </citation>
    <scope>NUCLEOTIDE SEQUENCE</scope>
    <source>
        <strain evidence="1">IoA-00</strain>
    </source>
</reference>
<evidence type="ECO:0000313" key="1">
    <source>
        <dbReference type="EMBL" id="CAF2772107.1"/>
    </source>
</evidence>
<accession>A0A7R8CCK7</accession>
<protein>
    <submittedName>
        <fullName evidence="1">(salmon louse) hypothetical protein</fullName>
    </submittedName>
</protein>
<evidence type="ECO:0000313" key="2">
    <source>
        <dbReference type="Proteomes" id="UP000675881"/>
    </source>
</evidence>
<sequence>MPPPPVAPRIVKESPGGPFVVNDPPTPLAGNLSIVGRFGEDTIDRSMVRVGSNPTASSTVLPLPPPPHSMEPDPSNIYQVNAMYNHQYSGCQVYATRQTPPQPMLAQSHHQHYLLQNEGYPSPPPTEEEENTLYNGGSAGAGAIREELYPCGVIRCLFPNRSGNGGVNINPGNLKKNQMDLLKRLPNQVPPPTPSTNTNYMASGMKPRKKKRITFNELVQNFDMETSESIMTPLKDNDPGFKVPSASVRNPNPGKLFGEDHGIKGTPPREFLNDLQRVMYRKWAVAQKISFPGDRNGQEDEFNRVGLLENGIGPGFSNYNENAVSHWILQSLKHCQINDNVEEVILPEEELPPPPPSLLLPPQTQSGMFPQRDPTKKSPVFHPFHHNRTVPNTFPPRPEDRPFLLAQMRASGQILPPQTQQPSVESGGAVYYRTNDRNNGEYVIVIFLQGLTYCFVFGIHSEEEKEVLNTEKNQRN</sequence>
<dbReference type="OrthoDB" id="6235964at2759"/>